<keyword evidence="1" id="KW-0732">Signal</keyword>
<feature type="signal peptide" evidence="1">
    <location>
        <begin position="1"/>
        <end position="26"/>
    </location>
</feature>
<protein>
    <submittedName>
        <fullName evidence="2">Uncharacterized protein</fullName>
    </submittedName>
</protein>
<proteinExistence type="predicted"/>
<name>A0A6N2CEZ4_SOLCI</name>
<feature type="chain" id="PRO_5026999670" evidence="1">
    <location>
        <begin position="27"/>
        <end position="118"/>
    </location>
</feature>
<evidence type="ECO:0000313" key="2">
    <source>
        <dbReference type="EMBL" id="TMX05489.1"/>
    </source>
</evidence>
<dbReference type="AlphaFoldDB" id="A0A6N2CEZ4"/>
<comment type="caution">
    <text evidence="2">The sequence shown here is derived from an EMBL/GenBank/DDBJ whole genome shotgun (WGS) entry which is preliminary data.</text>
</comment>
<feature type="non-terminal residue" evidence="2">
    <location>
        <position position="1"/>
    </location>
</feature>
<gene>
    <name evidence="2" type="ORF">EJD97_017329</name>
</gene>
<evidence type="ECO:0000256" key="1">
    <source>
        <dbReference type="SAM" id="SignalP"/>
    </source>
</evidence>
<dbReference type="EMBL" id="RXGB01000046">
    <property type="protein sequence ID" value="TMX05489.1"/>
    <property type="molecule type" value="Genomic_DNA"/>
</dbReference>
<dbReference type="InterPro" id="IPR052694">
    <property type="entry name" value="Mt_uS3-like"/>
</dbReference>
<sequence length="118" mass="12981">LLYHLGIFCSQLLSWILIFSVGGSLTLPGPSGQACGAEFEEDHFGINILLESWEKSTETHTLVDQHEPDLGHVPPAIQVAPRGDEAGLSNQPPRVVHCQYQVDEVIGRIPLSLSRRRS</sequence>
<organism evidence="2">
    <name type="scientific">Solanum chilense</name>
    <name type="common">Tomato</name>
    <name type="synonym">Lycopersicon chilense</name>
    <dbReference type="NCBI Taxonomy" id="4083"/>
    <lineage>
        <taxon>Eukaryota</taxon>
        <taxon>Viridiplantae</taxon>
        <taxon>Streptophyta</taxon>
        <taxon>Embryophyta</taxon>
        <taxon>Tracheophyta</taxon>
        <taxon>Spermatophyta</taxon>
        <taxon>Magnoliopsida</taxon>
        <taxon>eudicotyledons</taxon>
        <taxon>Gunneridae</taxon>
        <taxon>Pentapetalae</taxon>
        <taxon>asterids</taxon>
        <taxon>lamiids</taxon>
        <taxon>Solanales</taxon>
        <taxon>Solanaceae</taxon>
        <taxon>Solanoideae</taxon>
        <taxon>Solaneae</taxon>
        <taxon>Solanum</taxon>
        <taxon>Solanum subgen. Lycopersicon</taxon>
    </lineage>
</organism>
<accession>A0A6N2CEZ4</accession>
<dbReference type="PANTHER" id="PTHR35289:SF1">
    <property type="entry name" value="ATP SYNTHASE 9 MITOCHONDRIAL-RELATED"/>
    <property type="match status" value="1"/>
</dbReference>
<reference evidence="2" key="1">
    <citation type="submission" date="2019-05" db="EMBL/GenBank/DDBJ databases">
        <title>The de novo reference genome and transcriptome assemblies of the wild tomato species Solanum chilense.</title>
        <authorList>
            <person name="Stam R."/>
            <person name="Nosenko T."/>
            <person name="Hoerger A.C."/>
            <person name="Stephan W."/>
            <person name="Seidel M.A."/>
            <person name="Kuhn J.M.M."/>
            <person name="Haberer G."/>
            <person name="Tellier A."/>
        </authorList>
    </citation>
    <scope>NUCLEOTIDE SEQUENCE</scope>
    <source>
        <tissue evidence="2">Mature leaves</tissue>
    </source>
</reference>
<dbReference type="PANTHER" id="PTHR35289">
    <property type="entry name" value="TRANSMEMBRANE PROTEIN"/>
    <property type="match status" value="1"/>
</dbReference>